<dbReference type="Gene3D" id="1.10.287.70">
    <property type="match status" value="1"/>
</dbReference>
<accession>A0AAV7X521</accession>
<dbReference type="PANTHER" id="PTHR42643">
    <property type="entry name" value="IONOTROPIC RECEPTOR 20A-RELATED"/>
    <property type="match status" value="1"/>
</dbReference>
<keyword evidence="3" id="KW-0812">Transmembrane</keyword>
<organism evidence="8 9">
    <name type="scientific">Megalurothrips usitatus</name>
    <name type="common">bean blossom thrips</name>
    <dbReference type="NCBI Taxonomy" id="439358"/>
    <lineage>
        <taxon>Eukaryota</taxon>
        <taxon>Metazoa</taxon>
        <taxon>Ecdysozoa</taxon>
        <taxon>Arthropoda</taxon>
        <taxon>Hexapoda</taxon>
        <taxon>Insecta</taxon>
        <taxon>Pterygota</taxon>
        <taxon>Neoptera</taxon>
        <taxon>Paraneoptera</taxon>
        <taxon>Thysanoptera</taxon>
        <taxon>Terebrantia</taxon>
        <taxon>Thripoidea</taxon>
        <taxon>Thripidae</taxon>
        <taxon>Megalurothrips</taxon>
    </lineage>
</organism>
<evidence type="ECO:0000313" key="8">
    <source>
        <dbReference type="EMBL" id="KAJ1519752.1"/>
    </source>
</evidence>
<dbReference type="EMBL" id="JAPTSV010000016">
    <property type="protein sequence ID" value="KAJ1519752.1"/>
    <property type="molecule type" value="Genomic_DNA"/>
</dbReference>
<dbReference type="PANTHER" id="PTHR42643:SF30">
    <property type="entry name" value="IONOTROPIC RECEPTOR 40A-RELATED"/>
    <property type="match status" value="1"/>
</dbReference>
<name>A0AAV7X521_9NEOP</name>
<keyword evidence="7" id="KW-0325">Glycoprotein</keyword>
<dbReference type="AlphaFoldDB" id="A0AAV7X521"/>
<comment type="caution">
    <text evidence="8">The sequence shown here is derived from an EMBL/GenBank/DDBJ whole genome shotgun (WGS) entry which is preliminary data.</text>
</comment>
<evidence type="ECO:0000256" key="3">
    <source>
        <dbReference type="ARBA" id="ARBA00022692"/>
    </source>
</evidence>
<evidence type="ECO:0000256" key="1">
    <source>
        <dbReference type="ARBA" id="ARBA00004651"/>
    </source>
</evidence>
<evidence type="ECO:0000256" key="6">
    <source>
        <dbReference type="ARBA" id="ARBA00023170"/>
    </source>
</evidence>
<evidence type="ECO:0000313" key="9">
    <source>
        <dbReference type="Proteomes" id="UP001075354"/>
    </source>
</evidence>
<reference evidence="8" key="1">
    <citation type="submission" date="2022-12" db="EMBL/GenBank/DDBJ databases">
        <title>Chromosome-level genome assembly of the bean flower thrips Megalurothrips usitatus.</title>
        <authorList>
            <person name="Ma L."/>
            <person name="Liu Q."/>
            <person name="Li H."/>
            <person name="Cai W."/>
        </authorList>
    </citation>
    <scope>NUCLEOTIDE SEQUENCE</scope>
    <source>
        <strain evidence="8">Cailab_2022a</strain>
    </source>
</reference>
<evidence type="ECO:0000256" key="2">
    <source>
        <dbReference type="ARBA" id="ARBA00022475"/>
    </source>
</evidence>
<comment type="subcellular location">
    <subcellularLocation>
        <location evidence="1">Cell membrane</location>
        <topology evidence="1">Multi-pass membrane protein</topology>
    </subcellularLocation>
</comment>
<sequence>MWAQTLQRYGGISLPLRAVPLRMGHNWEYFRAVGDCRHDLAMSYNMLEPYWLQSLNMLTWGSSYPVIVVPRGLGRGRHAVRRLVDPFTAPMWLATAASALAAGVSLWLLGRSPRPALQCLAPLLAQPPPERTTRRPLLGAWLLVTVVVSAAYQGQLLSVLTVPDPAREIGSLEEVAENNLTMVVRGDLYHHLHWQQDLRIALRFSSLSLPEIISDVGRRRVEATVVDLDWVPSLGLDGNQRVHVFRVPSYRFLRARLCATKGSPLERPMRKVLGRMFAAGLDYVWSRRPLGSPGALADAATGALSWSHVQPLVAVCSVGLLAAAIAFFGEVAASARCPPAALRDRGPRPTPEVFYEVNGTPSEADVGSGVVTLFFKKSSP</sequence>
<proteinExistence type="predicted"/>
<gene>
    <name evidence="8" type="ORF">ONE63_005008</name>
</gene>
<evidence type="ECO:0000256" key="5">
    <source>
        <dbReference type="ARBA" id="ARBA00023136"/>
    </source>
</evidence>
<evidence type="ECO:0000256" key="4">
    <source>
        <dbReference type="ARBA" id="ARBA00022989"/>
    </source>
</evidence>
<keyword evidence="2" id="KW-1003">Cell membrane</keyword>
<keyword evidence="6" id="KW-0675">Receptor</keyword>
<dbReference type="InterPro" id="IPR052192">
    <property type="entry name" value="Insect_Ionotropic_Sensory_Rcpt"/>
</dbReference>
<evidence type="ECO:0000256" key="7">
    <source>
        <dbReference type="ARBA" id="ARBA00023180"/>
    </source>
</evidence>
<dbReference type="GO" id="GO:0005886">
    <property type="term" value="C:plasma membrane"/>
    <property type="evidence" value="ECO:0007669"/>
    <property type="project" value="UniProtKB-SubCell"/>
</dbReference>
<protein>
    <submittedName>
        <fullName evidence="8">Uncharacterized protein</fullName>
    </submittedName>
</protein>
<dbReference type="Proteomes" id="UP001075354">
    <property type="component" value="Chromosome 16"/>
</dbReference>
<keyword evidence="5" id="KW-0472">Membrane</keyword>
<keyword evidence="9" id="KW-1185">Reference proteome</keyword>
<keyword evidence="4" id="KW-1133">Transmembrane helix</keyword>